<protein>
    <submittedName>
        <fullName evidence="2">Uncharacterized protein</fullName>
    </submittedName>
</protein>
<name>A0A9D4GI76_DREPO</name>
<dbReference type="EMBL" id="JAIWYP010000006">
    <property type="protein sequence ID" value="KAH3815909.1"/>
    <property type="molecule type" value="Genomic_DNA"/>
</dbReference>
<evidence type="ECO:0000313" key="1">
    <source>
        <dbReference type="EMBL" id="KAH3813487.1"/>
    </source>
</evidence>
<reference evidence="2" key="2">
    <citation type="submission" date="2020-11" db="EMBL/GenBank/DDBJ databases">
        <authorList>
            <person name="McCartney M.A."/>
            <person name="Auch B."/>
            <person name="Kono T."/>
            <person name="Mallez S."/>
            <person name="Becker A."/>
            <person name="Gohl D.M."/>
            <person name="Silverstein K.A.T."/>
            <person name="Koren S."/>
            <person name="Bechman K.B."/>
            <person name="Herman A."/>
            <person name="Abrahante J.E."/>
            <person name="Garbe J."/>
        </authorList>
    </citation>
    <scope>NUCLEOTIDE SEQUENCE</scope>
    <source>
        <strain evidence="2">Duluth1</strain>
        <tissue evidence="2">Whole animal</tissue>
    </source>
</reference>
<proteinExistence type="predicted"/>
<evidence type="ECO:0000313" key="2">
    <source>
        <dbReference type="EMBL" id="KAH3815909.1"/>
    </source>
</evidence>
<organism evidence="2 3">
    <name type="scientific">Dreissena polymorpha</name>
    <name type="common">Zebra mussel</name>
    <name type="synonym">Mytilus polymorpha</name>
    <dbReference type="NCBI Taxonomy" id="45954"/>
    <lineage>
        <taxon>Eukaryota</taxon>
        <taxon>Metazoa</taxon>
        <taxon>Spiralia</taxon>
        <taxon>Lophotrochozoa</taxon>
        <taxon>Mollusca</taxon>
        <taxon>Bivalvia</taxon>
        <taxon>Autobranchia</taxon>
        <taxon>Heteroconchia</taxon>
        <taxon>Euheterodonta</taxon>
        <taxon>Imparidentia</taxon>
        <taxon>Neoheterodontei</taxon>
        <taxon>Myida</taxon>
        <taxon>Dreissenoidea</taxon>
        <taxon>Dreissenidae</taxon>
        <taxon>Dreissena</taxon>
    </lineage>
</organism>
<dbReference type="AlphaFoldDB" id="A0A9D4GI76"/>
<accession>A0A9D4GI76</accession>
<dbReference type="EMBL" id="JAIWYP010000006">
    <property type="protein sequence ID" value="KAH3813487.1"/>
    <property type="molecule type" value="Genomic_DNA"/>
</dbReference>
<reference evidence="2" key="1">
    <citation type="journal article" date="2019" name="bioRxiv">
        <title>The Genome of the Zebra Mussel, Dreissena polymorpha: A Resource for Invasive Species Research.</title>
        <authorList>
            <person name="McCartney M.A."/>
            <person name="Auch B."/>
            <person name="Kono T."/>
            <person name="Mallez S."/>
            <person name="Zhang Y."/>
            <person name="Obille A."/>
            <person name="Becker A."/>
            <person name="Abrahante J.E."/>
            <person name="Garbe J."/>
            <person name="Badalamenti J.P."/>
            <person name="Herman A."/>
            <person name="Mangelson H."/>
            <person name="Liachko I."/>
            <person name="Sullivan S."/>
            <person name="Sone E.D."/>
            <person name="Koren S."/>
            <person name="Silverstein K.A.T."/>
            <person name="Beckman K.B."/>
            <person name="Gohl D.M."/>
        </authorList>
    </citation>
    <scope>NUCLEOTIDE SEQUENCE</scope>
    <source>
        <strain evidence="2">Duluth1</strain>
        <tissue evidence="2">Whole animal</tissue>
    </source>
</reference>
<dbReference type="Proteomes" id="UP000828390">
    <property type="component" value="Unassembled WGS sequence"/>
</dbReference>
<evidence type="ECO:0000313" key="3">
    <source>
        <dbReference type="Proteomes" id="UP000828390"/>
    </source>
</evidence>
<gene>
    <name evidence="1" type="ORF">DPMN_141948</name>
    <name evidence="2" type="ORF">DPMN_144445</name>
</gene>
<comment type="caution">
    <text evidence="2">The sequence shown here is derived from an EMBL/GenBank/DDBJ whole genome shotgun (WGS) entry which is preliminary data.</text>
</comment>
<keyword evidence="3" id="KW-1185">Reference proteome</keyword>
<sequence length="84" mass="9506">MWRNICQIVVQYVLPFLPPVTDMSRALDESVVQTFTIKVYPRPDISAYSWYSLKGSSWEIITLVNSAHISCTSDGLQLNLSLTP</sequence>